<dbReference type="SUPFAM" id="SSF82866">
    <property type="entry name" value="Multidrug efflux transporter AcrB transmembrane domain"/>
    <property type="match status" value="1"/>
</dbReference>
<gene>
    <name evidence="2" type="ORF">SAMN02745150_01431</name>
</gene>
<evidence type="ECO:0000313" key="3">
    <source>
        <dbReference type="Proteomes" id="UP000240042"/>
    </source>
</evidence>
<proteinExistence type="predicted"/>
<keyword evidence="3" id="KW-1185">Reference proteome</keyword>
<sequence>MQLPLSNMAIIGTVSLLGVIVNDSIVMLEFLRSYVKEDGDFIASVAKGAAVCLHFIMMTTITTVVGVMPVALGFSGHEFYLQPLAVTIVFGILFLSIITLFLVPVLIMILEEDCGHIFKKSQHVRNLLFNTYVWRKFKMKIQKILSPIFSFILLFLIGMPAFAQDSPIPSDQSVISEMDF</sequence>
<evidence type="ECO:0000256" key="1">
    <source>
        <dbReference type="SAM" id="Phobius"/>
    </source>
</evidence>
<accession>A0A1I1F7E1</accession>
<dbReference type="EMBL" id="FOKY01000027">
    <property type="protein sequence ID" value="SFB95429.1"/>
    <property type="molecule type" value="Genomic_DNA"/>
</dbReference>
<feature type="transmembrane region" description="Helical" evidence="1">
    <location>
        <begin position="49"/>
        <end position="72"/>
    </location>
</feature>
<name>A0A1I1F7E1_BREAD</name>
<dbReference type="Gene3D" id="1.20.1640.10">
    <property type="entry name" value="Multidrug efflux transporter AcrB transmembrane domain"/>
    <property type="match status" value="1"/>
</dbReference>
<evidence type="ECO:0000313" key="2">
    <source>
        <dbReference type="EMBL" id="SFB95429.1"/>
    </source>
</evidence>
<keyword evidence="1" id="KW-0472">Membrane</keyword>
<dbReference type="PANTHER" id="PTHR32063">
    <property type="match status" value="1"/>
</dbReference>
<dbReference type="PRINTS" id="PR00702">
    <property type="entry name" value="ACRIFLAVINRP"/>
</dbReference>
<dbReference type="Pfam" id="PF00873">
    <property type="entry name" value="ACR_tran"/>
    <property type="match status" value="1"/>
</dbReference>
<protein>
    <submittedName>
        <fullName evidence="2">AcrB/AcrD/AcrF family protein</fullName>
    </submittedName>
</protein>
<feature type="transmembrane region" description="Helical" evidence="1">
    <location>
        <begin position="84"/>
        <end position="110"/>
    </location>
</feature>
<feature type="transmembrane region" description="Helical" evidence="1">
    <location>
        <begin position="144"/>
        <end position="163"/>
    </location>
</feature>
<dbReference type="Proteomes" id="UP000240042">
    <property type="component" value="Unassembled WGS sequence"/>
</dbReference>
<reference evidence="3" key="1">
    <citation type="submission" date="2016-10" db="EMBL/GenBank/DDBJ databases">
        <authorList>
            <person name="Varghese N."/>
            <person name="Submissions S."/>
        </authorList>
    </citation>
    <scope>NUCLEOTIDE SEQUENCE [LARGE SCALE GENOMIC DNA]</scope>
    <source>
        <strain evidence="3">ATCC 43811</strain>
    </source>
</reference>
<keyword evidence="1" id="KW-0812">Transmembrane</keyword>
<dbReference type="InterPro" id="IPR001036">
    <property type="entry name" value="Acrflvin-R"/>
</dbReference>
<dbReference type="AlphaFoldDB" id="A0A1I1F7E1"/>
<organism evidence="2 3">
    <name type="scientific">Brevinema andersonii</name>
    <dbReference type="NCBI Taxonomy" id="34097"/>
    <lineage>
        <taxon>Bacteria</taxon>
        <taxon>Pseudomonadati</taxon>
        <taxon>Spirochaetota</taxon>
        <taxon>Spirochaetia</taxon>
        <taxon>Brevinematales</taxon>
        <taxon>Brevinemataceae</taxon>
        <taxon>Brevinema</taxon>
    </lineage>
</organism>
<dbReference type="STRING" id="34097.SAMN02745150_01431"/>
<dbReference type="GO" id="GO:0005886">
    <property type="term" value="C:plasma membrane"/>
    <property type="evidence" value="ECO:0007669"/>
    <property type="project" value="TreeGrafter"/>
</dbReference>
<keyword evidence="1" id="KW-1133">Transmembrane helix</keyword>
<dbReference type="PANTHER" id="PTHR32063:SF24">
    <property type="entry name" value="CATION EFFLUX SYSTEM (ACRB_ACRD_ACRF FAMILY)"/>
    <property type="match status" value="1"/>
</dbReference>
<dbReference type="GO" id="GO:0042910">
    <property type="term" value="F:xenobiotic transmembrane transporter activity"/>
    <property type="evidence" value="ECO:0007669"/>
    <property type="project" value="TreeGrafter"/>
</dbReference>
<feature type="transmembrane region" description="Helical" evidence="1">
    <location>
        <begin position="6"/>
        <end position="28"/>
    </location>
</feature>